<dbReference type="GO" id="GO:0046872">
    <property type="term" value="F:metal ion binding"/>
    <property type="evidence" value="ECO:0007669"/>
    <property type="project" value="UniProtKB-KW"/>
</dbReference>
<keyword evidence="9 15" id="KW-0067">ATP-binding</keyword>
<dbReference type="Gene3D" id="1.10.3260.10">
    <property type="entry name" value="DNA ligase, ATP-dependent, N-terminal domain"/>
    <property type="match status" value="1"/>
</dbReference>
<comment type="subcellular location">
    <subcellularLocation>
        <location evidence="2">Nucleus</location>
    </subcellularLocation>
</comment>
<dbReference type="NCBIfam" id="TIGR00574">
    <property type="entry name" value="dnl1"/>
    <property type="match status" value="1"/>
</dbReference>
<dbReference type="GO" id="GO:0003677">
    <property type="term" value="F:DNA binding"/>
    <property type="evidence" value="ECO:0007669"/>
    <property type="project" value="InterPro"/>
</dbReference>
<dbReference type="OMA" id="EGIMIKH"/>
<keyword evidence="11 15" id="KW-0233">DNA recombination</keyword>
<dbReference type="GO" id="GO:0003910">
    <property type="term" value="F:DNA ligase (ATP) activity"/>
    <property type="evidence" value="ECO:0007669"/>
    <property type="project" value="UniProtKB-EC"/>
</dbReference>
<comment type="similarity">
    <text evidence="3 16">Belongs to the ATP-dependent DNA ligase family.</text>
</comment>
<evidence type="ECO:0000256" key="13">
    <source>
        <dbReference type="ARBA" id="ARBA00023242"/>
    </source>
</evidence>
<dbReference type="InterPro" id="IPR036599">
    <property type="entry name" value="DNA_ligase_N_sf"/>
</dbReference>
<evidence type="ECO:0000256" key="15">
    <source>
        <dbReference type="RuleBase" id="RU000617"/>
    </source>
</evidence>
<keyword evidence="6" id="KW-0677">Repeat</keyword>
<dbReference type="SUPFAM" id="SSF52113">
    <property type="entry name" value="BRCT domain"/>
    <property type="match status" value="1"/>
</dbReference>
<evidence type="ECO:0000256" key="10">
    <source>
        <dbReference type="ARBA" id="ARBA00022842"/>
    </source>
</evidence>
<dbReference type="CDD" id="cd07903">
    <property type="entry name" value="Adenylation_DNA_ligase_IV"/>
    <property type="match status" value="1"/>
</dbReference>
<dbReference type="InterPro" id="IPR036420">
    <property type="entry name" value="BRCT_dom_sf"/>
</dbReference>
<keyword evidence="8 15" id="KW-0227">DNA damage</keyword>
<keyword evidence="20" id="KW-1185">Reference proteome</keyword>
<dbReference type="InterPro" id="IPR012308">
    <property type="entry name" value="DNA_ligase_ATP-dep_N"/>
</dbReference>
<evidence type="ECO:0000256" key="5">
    <source>
        <dbReference type="ARBA" id="ARBA00022723"/>
    </source>
</evidence>
<dbReference type="Pfam" id="PF01068">
    <property type="entry name" value="DNA_ligase_A_M"/>
    <property type="match status" value="1"/>
</dbReference>
<dbReference type="InterPro" id="IPR012310">
    <property type="entry name" value="DNA_ligase_ATP-dep_cent"/>
</dbReference>
<dbReference type="InterPro" id="IPR012340">
    <property type="entry name" value="NA-bd_OB-fold"/>
</dbReference>
<keyword evidence="10" id="KW-0460">Magnesium</keyword>
<dbReference type="Gene3D" id="3.40.50.10190">
    <property type="entry name" value="BRCT domain"/>
    <property type="match status" value="1"/>
</dbReference>
<dbReference type="EMBL" id="LT598488">
    <property type="protein sequence ID" value="SCW01481.1"/>
    <property type="molecule type" value="Genomic_DNA"/>
</dbReference>
<dbReference type="AlphaFoldDB" id="A0A1G4MCA3"/>
<comment type="catalytic activity">
    <reaction evidence="14 15">
        <text>ATP + (deoxyribonucleotide)n-3'-hydroxyl + 5'-phospho-(deoxyribonucleotide)m = (deoxyribonucleotide)n+m + AMP + diphosphate.</text>
        <dbReference type="EC" id="6.5.1.1"/>
    </reaction>
</comment>
<dbReference type="GO" id="GO:0006297">
    <property type="term" value="P:nucleotide-excision repair, DNA gap filling"/>
    <property type="evidence" value="ECO:0007669"/>
    <property type="project" value="TreeGrafter"/>
</dbReference>
<evidence type="ECO:0000259" key="18">
    <source>
        <dbReference type="PROSITE" id="PS50172"/>
    </source>
</evidence>
<dbReference type="PANTHER" id="PTHR45997">
    <property type="entry name" value="DNA LIGASE 4"/>
    <property type="match status" value="1"/>
</dbReference>
<evidence type="ECO:0000256" key="6">
    <source>
        <dbReference type="ARBA" id="ARBA00022737"/>
    </source>
</evidence>
<feature type="domain" description="BRCT" evidence="18">
    <location>
        <begin position="687"/>
        <end position="774"/>
    </location>
</feature>
<dbReference type="OrthoDB" id="151490at2759"/>
<dbReference type="PANTHER" id="PTHR45997:SF1">
    <property type="entry name" value="DNA LIGASE 4"/>
    <property type="match status" value="1"/>
</dbReference>
<evidence type="ECO:0000256" key="4">
    <source>
        <dbReference type="ARBA" id="ARBA00022598"/>
    </source>
</evidence>
<keyword evidence="7 15" id="KW-0547">Nucleotide-binding</keyword>
<dbReference type="Proteomes" id="UP000190831">
    <property type="component" value="Chromosome E"/>
</dbReference>
<evidence type="ECO:0000256" key="14">
    <source>
        <dbReference type="ARBA" id="ARBA00034003"/>
    </source>
</evidence>
<gene>
    <name evidence="19" type="ORF">LAFE_0E00584G</name>
</gene>
<dbReference type="InterPro" id="IPR044125">
    <property type="entry name" value="Adenylation_DNA_ligase_IV"/>
</dbReference>
<keyword evidence="12 15" id="KW-0234">DNA repair</keyword>
<organism evidence="19 20">
    <name type="scientific">Lachancea fermentati</name>
    <name type="common">Zygosaccharomyces fermentati</name>
    <dbReference type="NCBI Taxonomy" id="4955"/>
    <lineage>
        <taxon>Eukaryota</taxon>
        <taxon>Fungi</taxon>
        <taxon>Dikarya</taxon>
        <taxon>Ascomycota</taxon>
        <taxon>Saccharomycotina</taxon>
        <taxon>Saccharomycetes</taxon>
        <taxon>Saccharomycetales</taxon>
        <taxon>Saccharomycetaceae</taxon>
        <taxon>Lachancea</taxon>
    </lineage>
</organism>
<evidence type="ECO:0000313" key="19">
    <source>
        <dbReference type="EMBL" id="SCW01481.1"/>
    </source>
</evidence>
<dbReference type="Pfam" id="PF16589">
    <property type="entry name" value="BRCT_2"/>
    <property type="match status" value="1"/>
</dbReference>
<dbReference type="EC" id="6.5.1.1" evidence="15"/>
<dbReference type="Gene3D" id="2.40.50.140">
    <property type="entry name" value="Nucleic acid-binding proteins"/>
    <property type="match status" value="1"/>
</dbReference>
<protein>
    <recommendedName>
        <fullName evidence="15">DNA ligase</fullName>
        <ecNumber evidence="15">6.5.1.1</ecNumber>
    </recommendedName>
</protein>
<evidence type="ECO:0000256" key="7">
    <source>
        <dbReference type="ARBA" id="ARBA00022741"/>
    </source>
</evidence>
<feature type="domain" description="ATP-dependent DNA ligase family profile" evidence="17">
    <location>
        <begin position="382"/>
        <end position="505"/>
    </location>
</feature>
<reference evidence="20" key="1">
    <citation type="submission" date="2016-03" db="EMBL/GenBank/DDBJ databases">
        <authorList>
            <person name="Devillers H."/>
        </authorList>
    </citation>
    <scope>NUCLEOTIDE SEQUENCE [LARGE SCALE GENOMIC DNA]</scope>
</reference>
<evidence type="ECO:0000256" key="3">
    <source>
        <dbReference type="ARBA" id="ARBA00007572"/>
    </source>
</evidence>
<dbReference type="InterPro" id="IPR016059">
    <property type="entry name" value="DNA_ligase_ATP-dep_CS"/>
</dbReference>
<dbReference type="STRING" id="4955.A0A1G4MCA3"/>
<dbReference type="InterPro" id="IPR029710">
    <property type="entry name" value="LIG4"/>
</dbReference>
<keyword evidence="4 15" id="KW-0436">Ligase</keyword>
<comment type="cofactor">
    <cofactor evidence="1">
        <name>Mg(2+)</name>
        <dbReference type="ChEBI" id="CHEBI:18420"/>
    </cofactor>
</comment>
<dbReference type="SMART" id="SM00292">
    <property type="entry name" value="BRCT"/>
    <property type="match status" value="1"/>
</dbReference>
<dbReference type="CDD" id="cd07968">
    <property type="entry name" value="OBF_DNA_ligase_IV"/>
    <property type="match status" value="1"/>
</dbReference>
<evidence type="ECO:0000256" key="1">
    <source>
        <dbReference type="ARBA" id="ARBA00001946"/>
    </source>
</evidence>
<dbReference type="PROSITE" id="PS00697">
    <property type="entry name" value="DNA_LIGASE_A1"/>
    <property type="match status" value="1"/>
</dbReference>
<dbReference type="GO" id="GO:0071897">
    <property type="term" value="P:DNA biosynthetic process"/>
    <property type="evidence" value="ECO:0007669"/>
    <property type="project" value="InterPro"/>
</dbReference>
<evidence type="ECO:0000313" key="20">
    <source>
        <dbReference type="Proteomes" id="UP000190831"/>
    </source>
</evidence>
<evidence type="ECO:0000256" key="2">
    <source>
        <dbReference type="ARBA" id="ARBA00004123"/>
    </source>
</evidence>
<dbReference type="GO" id="GO:0005524">
    <property type="term" value="F:ATP binding"/>
    <property type="evidence" value="ECO:0007669"/>
    <property type="project" value="UniProtKB-KW"/>
</dbReference>
<proteinExistence type="inferred from homology"/>
<dbReference type="GO" id="GO:0006303">
    <property type="term" value="P:double-strand break repair via nonhomologous end joining"/>
    <property type="evidence" value="ECO:0007669"/>
    <property type="project" value="TreeGrafter"/>
</dbReference>
<keyword evidence="13" id="KW-0539">Nucleus</keyword>
<dbReference type="InterPro" id="IPR001357">
    <property type="entry name" value="BRCT_dom"/>
</dbReference>
<evidence type="ECO:0000256" key="12">
    <source>
        <dbReference type="ARBA" id="ARBA00023204"/>
    </source>
</evidence>
<dbReference type="PROSITE" id="PS50172">
    <property type="entry name" value="BRCT"/>
    <property type="match status" value="1"/>
</dbReference>
<dbReference type="SUPFAM" id="SSF50249">
    <property type="entry name" value="Nucleic acid-binding proteins"/>
    <property type="match status" value="1"/>
</dbReference>
<dbReference type="GO" id="GO:0032807">
    <property type="term" value="C:DNA ligase IV complex"/>
    <property type="evidence" value="ECO:0007669"/>
    <property type="project" value="TreeGrafter"/>
</dbReference>
<dbReference type="Gene3D" id="3.30.470.30">
    <property type="entry name" value="DNA ligase/mRNA capping enzyme"/>
    <property type="match status" value="1"/>
</dbReference>
<dbReference type="Pfam" id="PF04675">
    <property type="entry name" value="DNA_ligase_A_N"/>
    <property type="match status" value="1"/>
</dbReference>
<evidence type="ECO:0000256" key="11">
    <source>
        <dbReference type="ARBA" id="ARBA00023172"/>
    </source>
</evidence>
<sequence>MELGENSHSENFHHQESTFTLKNFAPSPEFQWFCNEFFVKLDDLVKLRHKLGKSFTVKSLEVIIHFIKLWRTTVGDDFYPILLLIFPYRDQRAYNIKDYTLVKTVCKYLKLPKNSLTEARLLNWKQNAARGTSLSSFCVEEIKKRRKEPIVEHRMTIDELNGYLDDLSKGAGQKHWGYSSLASCDSFRSCLERMSFIELKYFFDIILKNRIIGGLEHKFFNCWHPDALEYLSVVSDLRILATRLWNPSIRLRKTDLSINIGHAFAPQLAKRLHMPYDKISQKLHNDFLVEEKMDGERIQLHYLNYGAQLKFFSRRGTDYTHLYGDSVGNGIISKFLKLSPDVKECVIDGEMVTFDKEKMVILPFGIVKSSAVDELISNQIGTEQSGYRPLFMAFDLVFLNGSSLSKLPLHIRKEYLAKILTPSSQVVEIIPYVRANDSNTIQNSLQKAISLGSEGIVLKHYKSTYHFGSRNDTWIKVKPEYLEQFGENMDLIIIGRDPGKKDSLMCGLGVTGSEKEGDIIILSDDEELNARHEAVVKFVSFCTIANGISDREFKEIDRRTRGKWIQTRDALPPPEILEFGTKLPVEWIKPEDSIVLEVKARSISNNNSSSTKFKTGSTLYGAYCRGIRSDKDWTSCATFQQYLRAKQSHNYYRYRKRSQEVSPRKKRTLSKNKKHLFLENEAISKKYDSTIFQGLLFYVLSDYVDPQTKTRILRGDINRIIKSNGGAILHNIDMRPEELFLLRIIAGKTTIECKALMERGYDIIKPSWIFDCIKCGFLSKLEPKHCLAVSRPLYENSKLRVDSYGVSFQRFIDESDYDGLMEFGTNVETAFNSVPEELQEVPLFLFNKYTFFIAQENCTSQVLQELETKIKWFGGNITANLSSATIIVVVNFPKKNTASAC</sequence>
<evidence type="ECO:0000256" key="16">
    <source>
        <dbReference type="RuleBase" id="RU004196"/>
    </source>
</evidence>
<dbReference type="SUPFAM" id="SSF56091">
    <property type="entry name" value="DNA ligase/mRNA capping enzyme, catalytic domain"/>
    <property type="match status" value="1"/>
</dbReference>
<keyword evidence="5" id="KW-0479">Metal-binding</keyword>
<dbReference type="PROSITE" id="PS50160">
    <property type="entry name" value="DNA_LIGASE_A3"/>
    <property type="match status" value="1"/>
</dbReference>
<dbReference type="GO" id="GO:0006310">
    <property type="term" value="P:DNA recombination"/>
    <property type="evidence" value="ECO:0007669"/>
    <property type="project" value="UniProtKB-KW"/>
</dbReference>
<evidence type="ECO:0000256" key="8">
    <source>
        <dbReference type="ARBA" id="ARBA00022763"/>
    </source>
</evidence>
<evidence type="ECO:0000259" key="17">
    <source>
        <dbReference type="PROSITE" id="PS50160"/>
    </source>
</evidence>
<evidence type="ECO:0000256" key="9">
    <source>
        <dbReference type="ARBA" id="ARBA00022840"/>
    </source>
</evidence>
<name>A0A1G4MCA3_LACFM</name>
<dbReference type="InterPro" id="IPR000977">
    <property type="entry name" value="DNA_ligase_ATP-dep"/>
</dbReference>
<accession>A0A1G4MCA3</accession>